<evidence type="ECO:0000313" key="2">
    <source>
        <dbReference type="Proteomes" id="UP001168098"/>
    </source>
</evidence>
<dbReference type="EMBL" id="JARBHA010000003">
    <property type="protein sequence ID" value="KAJ9705576.1"/>
    <property type="molecule type" value="Genomic_DNA"/>
</dbReference>
<protein>
    <submittedName>
        <fullName evidence="1">Uncharacterized protein</fullName>
    </submittedName>
</protein>
<name>A0AA39ADH2_VITRO</name>
<dbReference type="PANTHER" id="PTHR21529:SF4">
    <property type="entry name" value="TPR AND ANKYRIN REPEAT-CONTAINING PROTEIN 1"/>
    <property type="match status" value="1"/>
</dbReference>
<sequence length="153" mass="17558">MACRRAPQMKGSSLGTKITEEANLGLKIGHSKALLKSEDVGQTLDLSIRGSWRELYRKIGQHDEFVNLLGYLNGAIRKYADYKKKIDDRFLHRNRKLIFVDTSQLVSAARSYWSSELLCVGIRILENLEASYQFCVRNSFPVFCQSIHLILYI</sequence>
<organism evidence="1 2">
    <name type="scientific">Vitis rotundifolia</name>
    <name type="common">Muscadine grape</name>
    <dbReference type="NCBI Taxonomy" id="103349"/>
    <lineage>
        <taxon>Eukaryota</taxon>
        <taxon>Viridiplantae</taxon>
        <taxon>Streptophyta</taxon>
        <taxon>Embryophyta</taxon>
        <taxon>Tracheophyta</taxon>
        <taxon>Spermatophyta</taxon>
        <taxon>Magnoliopsida</taxon>
        <taxon>eudicotyledons</taxon>
        <taxon>Gunneridae</taxon>
        <taxon>Pentapetalae</taxon>
        <taxon>rosids</taxon>
        <taxon>Vitales</taxon>
        <taxon>Vitaceae</taxon>
        <taxon>Viteae</taxon>
        <taxon>Vitis</taxon>
    </lineage>
</organism>
<accession>A0AA39ADH2</accession>
<gene>
    <name evidence="1" type="ORF">PVL29_003576</name>
</gene>
<evidence type="ECO:0000313" key="1">
    <source>
        <dbReference type="EMBL" id="KAJ9705576.1"/>
    </source>
</evidence>
<proteinExistence type="predicted"/>
<dbReference type="Proteomes" id="UP001168098">
    <property type="component" value="Unassembled WGS sequence"/>
</dbReference>
<keyword evidence="2" id="KW-1185">Reference proteome</keyword>
<comment type="caution">
    <text evidence="1">The sequence shown here is derived from an EMBL/GenBank/DDBJ whole genome shotgun (WGS) entry which is preliminary data.</text>
</comment>
<dbReference type="InterPro" id="IPR039904">
    <property type="entry name" value="TRANK1"/>
</dbReference>
<dbReference type="AlphaFoldDB" id="A0AA39ADH2"/>
<dbReference type="PANTHER" id="PTHR21529">
    <property type="entry name" value="MAMMARY TURMOR VIRUS RECEPTOR HOMOLOG 1, 2 MTVR1, 2"/>
    <property type="match status" value="1"/>
</dbReference>
<reference evidence="1 2" key="1">
    <citation type="journal article" date="2023" name="BMC Biotechnol.">
        <title>Vitis rotundifolia cv Carlos genome sequencing.</title>
        <authorList>
            <person name="Huff M."/>
            <person name="Hulse-Kemp A."/>
            <person name="Scheffler B."/>
            <person name="Youngblood R."/>
            <person name="Simpson S."/>
            <person name="Babiker E."/>
            <person name="Staton M."/>
        </authorList>
    </citation>
    <scope>NUCLEOTIDE SEQUENCE [LARGE SCALE GENOMIC DNA]</scope>
    <source>
        <tissue evidence="1">Leaf</tissue>
    </source>
</reference>